<sequence>MHTETDLETMILGPVLPDRACGDCTACCTVLAVDTPDFKKPAETPCTHLGTGGCTIHDIRPRICRTWFCAWRRVATMPDSARPDRSGLLVSLNFVHQPQNCFEGVAINVRVLAGSDAIGNGMAAAILDIMCDQLVPVWFSDGSKKMLMHPENDVARLVLSGDAAPAHLQDEVAAWRERYGVFAADA</sequence>
<organism evidence="1 2">
    <name type="scientific">Sphingomonas panacis</name>
    <dbReference type="NCBI Taxonomy" id="1560345"/>
    <lineage>
        <taxon>Bacteria</taxon>
        <taxon>Pseudomonadati</taxon>
        <taxon>Pseudomonadota</taxon>
        <taxon>Alphaproteobacteria</taxon>
        <taxon>Sphingomonadales</taxon>
        <taxon>Sphingomonadaceae</taxon>
        <taxon>Sphingomonas</taxon>
    </lineage>
</organism>
<proteinExistence type="predicted"/>
<protein>
    <recommendedName>
        <fullName evidence="3">Zinc/iron-chelating domain-containing protein</fullName>
    </recommendedName>
</protein>
<dbReference type="STRING" id="1560345.AWL63_14500"/>
<dbReference type="Proteomes" id="UP000094256">
    <property type="component" value="Chromosome"/>
</dbReference>
<reference evidence="1 2" key="1">
    <citation type="submission" date="2016-01" db="EMBL/GenBank/DDBJ databases">
        <title>Complete genome and mega plasmid sequence of Sphingomonas panacis DCY99 elicits systemic resistance in rice to Xanthomonas oryzae.</title>
        <authorList>
            <person name="Kim Y.J."/>
            <person name="Yang D.C."/>
            <person name="Sing P."/>
        </authorList>
    </citation>
    <scope>NUCLEOTIDE SEQUENCE [LARGE SCALE GENOMIC DNA]</scope>
    <source>
        <strain evidence="1 2">DCY99</strain>
    </source>
</reference>
<name>A0A1B3ZC48_9SPHN</name>
<evidence type="ECO:0000313" key="2">
    <source>
        <dbReference type="Proteomes" id="UP000094256"/>
    </source>
</evidence>
<dbReference type="InterPro" id="IPR052572">
    <property type="entry name" value="UPF0153_domain"/>
</dbReference>
<evidence type="ECO:0000313" key="1">
    <source>
        <dbReference type="EMBL" id="AOH84985.1"/>
    </source>
</evidence>
<dbReference type="EMBL" id="CP014168">
    <property type="protein sequence ID" value="AOH84985.1"/>
    <property type="molecule type" value="Genomic_DNA"/>
</dbReference>
<dbReference type="KEGG" id="span:AWL63_14500"/>
<dbReference type="OrthoDB" id="7202843at2"/>
<dbReference type="PANTHER" id="PTHR36931">
    <property type="entry name" value="UPF0153 PROTEIN YEIW"/>
    <property type="match status" value="1"/>
</dbReference>
<gene>
    <name evidence="1" type="ORF">AWL63_14500</name>
</gene>
<dbReference type="PANTHER" id="PTHR36931:SF1">
    <property type="entry name" value="UPF0153 PROTEIN YEIW"/>
    <property type="match status" value="1"/>
</dbReference>
<keyword evidence="2" id="KW-1185">Reference proteome</keyword>
<accession>A0A1B3ZC48</accession>
<dbReference type="AlphaFoldDB" id="A0A1B3ZC48"/>
<dbReference type="RefSeq" id="WP_069205534.1">
    <property type="nucleotide sequence ID" value="NZ_CP014168.1"/>
</dbReference>
<evidence type="ECO:0008006" key="3">
    <source>
        <dbReference type="Google" id="ProtNLM"/>
    </source>
</evidence>